<dbReference type="RefSeq" id="WP_218594265.1">
    <property type="nucleotide sequence ID" value="NZ_JADQDE010000480.1"/>
</dbReference>
<proteinExistence type="predicted"/>
<dbReference type="EMBL" id="JADQDF010000001">
    <property type="protein sequence ID" value="MBW0131292.1"/>
    <property type="molecule type" value="Genomic_DNA"/>
</dbReference>
<gene>
    <name evidence="1" type="ORF">I4I82_26945</name>
</gene>
<reference evidence="1 2" key="1">
    <citation type="submission" date="2020-11" db="EMBL/GenBank/DDBJ databases">
        <title>Pseudonocardia abyssalis sp. nov. and Pseudonocardia oceani sp. nov., description and phylogenomic analysis of two novel actinomycetes isolated from the deep Southern Ocean.</title>
        <authorList>
            <person name="Parra J."/>
        </authorList>
    </citation>
    <scope>NUCLEOTIDE SEQUENCE [LARGE SCALE GENOMIC DNA]</scope>
    <source>
        <strain evidence="2">KRD185</strain>
    </source>
</reference>
<evidence type="ECO:0000313" key="1">
    <source>
        <dbReference type="EMBL" id="MBW0131292.1"/>
    </source>
</evidence>
<accession>A0ABS6UGC8</accession>
<comment type="caution">
    <text evidence="1">The sequence shown here is derived from an EMBL/GenBank/DDBJ whole genome shotgun (WGS) entry which is preliminary data.</text>
</comment>
<protein>
    <submittedName>
        <fullName evidence="1">Uncharacterized protein</fullName>
    </submittedName>
</protein>
<organism evidence="1 2">
    <name type="scientific">Pseudonocardia oceani</name>
    <dbReference type="NCBI Taxonomy" id="2792013"/>
    <lineage>
        <taxon>Bacteria</taxon>
        <taxon>Bacillati</taxon>
        <taxon>Actinomycetota</taxon>
        <taxon>Actinomycetes</taxon>
        <taxon>Pseudonocardiales</taxon>
        <taxon>Pseudonocardiaceae</taxon>
        <taxon>Pseudonocardia</taxon>
    </lineage>
</organism>
<sequence length="50" mass="5571">MRAAAVALDECISPPGQRRLQWSPERARFRLTRTAVRAVRVATADAVHGR</sequence>
<dbReference type="Proteomes" id="UP000694300">
    <property type="component" value="Unassembled WGS sequence"/>
</dbReference>
<name>A0ABS6UGC8_9PSEU</name>
<keyword evidence="2" id="KW-1185">Reference proteome</keyword>
<evidence type="ECO:0000313" key="2">
    <source>
        <dbReference type="Proteomes" id="UP000694300"/>
    </source>
</evidence>